<sequence>FAIQREETMKIRNILAASLMALGLAGAAHADDGLDNPSRNPFYDGLKGKRVVFIPLAMGFDLTEGWAAIMRKQAADLGYTLEIRDPNWSTDAGTRALTALIAEKPDLIIAHNPDVQSYARLLKRAMDAGIKVIQLNLESVVPTDAYVGADWSRVGYIEADALVKQCGASSGKSGKIAIIRGQPTAASDLYELYAYKQTFAKDPSIKVVSEQAAQYDPAKARAIMETVLQQHPDLCGVVGNWDNQDVGAGAAIQAAGKADDIYLVTSGGGNKIGCDNIEKGLLDLIISYDVPLQGNAINQQIVQTLLAPAQAGESKTSYYTPLTLLTKDNIGPRTCWQLDQLK</sequence>
<feature type="signal peptide" evidence="4">
    <location>
        <begin position="1"/>
        <end position="30"/>
    </location>
</feature>
<comment type="similarity">
    <text evidence="2">Belongs to the bacterial solute-binding protein 2 family.</text>
</comment>
<evidence type="ECO:0000256" key="3">
    <source>
        <dbReference type="ARBA" id="ARBA00022729"/>
    </source>
</evidence>
<dbReference type="GO" id="GO:0030246">
    <property type="term" value="F:carbohydrate binding"/>
    <property type="evidence" value="ECO:0007669"/>
    <property type="project" value="UniProtKB-ARBA"/>
</dbReference>
<organism evidence="6 7">
    <name type="scientific">Mesorhizobium helmanticense</name>
    <dbReference type="NCBI Taxonomy" id="1776423"/>
    <lineage>
        <taxon>Bacteria</taxon>
        <taxon>Pseudomonadati</taxon>
        <taxon>Pseudomonadota</taxon>
        <taxon>Alphaproteobacteria</taxon>
        <taxon>Hyphomicrobiales</taxon>
        <taxon>Phyllobacteriaceae</taxon>
        <taxon>Mesorhizobium</taxon>
    </lineage>
</organism>
<dbReference type="Gene3D" id="3.40.50.2300">
    <property type="match status" value="2"/>
</dbReference>
<evidence type="ECO:0000256" key="4">
    <source>
        <dbReference type="SAM" id="SignalP"/>
    </source>
</evidence>
<evidence type="ECO:0000313" key="6">
    <source>
        <dbReference type="EMBL" id="PTE08544.1"/>
    </source>
</evidence>
<evidence type="ECO:0000256" key="2">
    <source>
        <dbReference type="ARBA" id="ARBA00007639"/>
    </source>
</evidence>
<feature type="non-terminal residue" evidence="6">
    <location>
        <position position="1"/>
    </location>
</feature>
<dbReference type="AlphaFoldDB" id="A0A2T4ISB1"/>
<dbReference type="PANTHER" id="PTHR46847">
    <property type="entry name" value="D-ALLOSE-BINDING PERIPLASMIC PROTEIN-RELATED"/>
    <property type="match status" value="1"/>
</dbReference>
<dbReference type="InterPro" id="IPR025997">
    <property type="entry name" value="SBP_2_dom"/>
</dbReference>
<dbReference type="Pfam" id="PF13407">
    <property type="entry name" value="Peripla_BP_4"/>
    <property type="match status" value="1"/>
</dbReference>
<proteinExistence type="inferred from homology"/>
<evidence type="ECO:0000259" key="5">
    <source>
        <dbReference type="Pfam" id="PF13407"/>
    </source>
</evidence>
<evidence type="ECO:0000313" key="7">
    <source>
        <dbReference type="Proteomes" id="UP000240259"/>
    </source>
</evidence>
<dbReference type="EMBL" id="PZJX01000038">
    <property type="protein sequence ID" value="PTE08544.1"/>
    <property type="molecule type" value="Genomic_DNA"/>
</dbReference>
<dbReference type="InterPro" id="IPR028082">
    <property type="entry name" value="Peripla_BP_I"/>
</dbReference>
<dbReference type="CDD" id="cd01536">
    <property type="entry name" value="PBP1_ABC_sugar_binding-like"/>
    <property type="match status" value="1"/>
</dbReference>
<reference evidence="6 7" key="1">
    <citation type="submission" date="2018-03" db="EMBL/GenBank/DDBJ databases">
        <title>Genome sequence of the symbiotic type strain Mesorhizobium helmanticense CSLC115NT isolated from Lotus corniculatus nodules.</title>
        <authorList>
            <person name="Sannazzaro A.I."/>
            <person name="Torres Tejerizo G.A."/>
            <person name="Dip D."/>
            <person name="Caballero M."/>
            <person name="Pistorio M."/>
            <person name="Estrella M.J."/>
        </authorList>
    </citation>
    <scope>NUCLEOTIDE SEQUENCE [LARGE SCALE GENOMIC DNA]</scope>
    <source>
        <strain evidence="6 7">CSLC115N</strain>
    </source>
</reference>
<protein>
    <submittedName>
        <fullName evidence="6">Sugar ABC transporter substrate-binding protein</fullName>
    </submittedName>
</protein>
<dbReference type="GO" id="GO:0030313">
    <property type="term" value="C:cell envelope"/>
    <property type="evidence" value="ECO:0007669"/>
    <property type="project" value="UniProtKB-SubCell"/>
</dbReference>
<accession>A0A2T4ISB1</accession>
<comment type="caution">
    <text evidence="6">The sequence shown here is derived from an EMBL/GenBank/DDBJ whole genome shotgun (WGS) entry which is preliminary data.</text>
</comment>
<comment type="subcellular location">
    <subcellularLocation>
        <location evidence="1">Cell envelope</location>
    </subcellularLocation>
</comment>
<keyword evidence="7" id="KW-1185">Reference proteome</keyword>
<gene>
    <name evidence="6" type="ORF">C9427_19825</name>
</gene>
<feature type="domain" description="Periplasmic binding protein" evidence="5">
    <location>
        <begin position="53"/>
        <end position="303"/>
    </location>
</feature>
<dbReference type="SUPFAM" id="SSF53822">
    <property type="entry name" value="Periplasmic binding protein-like I"/>
    <property type="match status" value="1"/>
</dbReference>
<dbReference type="Proteomes" id="UP000240259">
    <property type="component" value="Unassembled WGS sequence"/>
</dbReference>
<name>A0A2T4ISB1_9HYPH</name>
<keyword evidence="3 4" id="KW-0732">Signal</keyword>
<dbReference type="PANTHER" id="PTHR46847:SF1">
    <property type="entry name" value="D-ALLOSE-BINDING PERIPLASMIC PROTEIN-RELATED"/>
    <property type="match status" value="1"/>
</dbReference>
<feature type="chain" id="PRO_5015587784" evidence="4">
    <location>
        <begin position="31"/>
        <end position="342"/>
    </location>
</feature>
<evidence type="ECO:0000256" key="1">
    <source>
        <dbReference type="ARBA" id="ARBA00004196"/>
    </source>
</evidence>